<dbReference type="PANTHER" id="PTHR13904">
    <property type="entry name" value="PRE-MRNA SPLICING FACTOR PRP31"/>
    <property type="match status" value="1"/>
</dbReference>
<dbReference type="InterPro" id="IPR036070">
    <property type="entry name" value="Nop_dom_sf"/>
</dbReference>
<feature type="domain" description="Nop" evidence="1">
    <location>
        <begin position="201"/>
        <end position="315"/>
    </location>
</feature>
<organism evidence="2 3">
    <name type="scientific">Angomonas deanei</name>
    <dbReference type="NCBI Taxonomy" id="59799"/>
    <lineage>
        <taxon>Eukaryota</taxon>
        <taxon>Discoba</taxon>
        <taxon>Euglenozoa</taxon>
        <taxon>Kinetoplastea</taxon>
        <taxon>Metakinetoplastina</taxon>
        <taxon>Trypanosomatida</taxon>
        <taxon>Trypanosomatidae</taxon>
        <taxon>Strigomonadinae</taxon>
        <taxon>Angomonas</taxon>
    </lineage>
</organism>
<dbReference type="PROSITE" id="PS51358">
    <property type="entry name" value="NOP"/>
    <property type="match status" value="1"/>
</dbReference>
<protein>
    <submittedName>
        <fullName evidence="2">SnoRNA binding domain, fibrillarin, putative</fullName>
    </submittedName>
</protein>
<dbReference type="SUPFAM" id="SSF89124">
    <property type="entry name" value="Nop domain"/>
    <property type="match status" value="1"/>
</dbReference>
<evidence type="ECO:0000313" key="3">
    <source>
        <dbReference type="Proteomes" id="UP000515908"/>
    </source>
</evidence>
<proteinExistence type="predicted"/>
<dbReference type="InterPro" id="IPR042239">
    <property type="entry name" value="Nop_C"/>
</dbReference>
<keyword evidence="3" id="KW-1185">Reference proteome</keyword>
<evidence type="ECO:0000259" key="1">
    <source>
        <dbReference type="PROSITE" id="PS51358"/>
    </source>
</evidence>
<dbReference type="Proteomes" id="UP000515908">
    <property type="component" value="Chromosome 09"/>
</dbReference>
<dbReference type="InterPro" id="IPR027105">
    <property type="entry name" value="Prp31"/>
</dbReference>
<dbReference type="GO" id="GO:0000244">
    <property type="term" value="P:spliceosomal tri-snRNP complex assembly"/>
    <property type="evidence" value="ECO:0007669"/>
    <property type="project" value="InterPro"/>
</dbReference>
<reference evidence="2 3" key="1">
    <citation type="submission" date="2020-08" db="EMBL/GenBank/DDBJ databases">
        <authorList>
            <person name="Newling K."/>
            <person name="Davey J."/>
            <person name="Forrester S."/>
        </authorList>
    </citation>
    <scope>NUCLEOTIDE SEQUENCE [LARGE SCALE GENOMIC DNA]</scope>
    <source>
        <strain evidence="3">Crithidia deanei Carvalho (ATCC PRA-265)</strain>
    </source>
</reference>
<dbReference type="AlphaFoldDB" id="A0A7G2CDE0"/>
<evidence type="ECO:0000313" key="2">
    <source>
        <dbReference type="EMBL" id="CAD2217858.1"/>
    </source>
</evidence>
<gene>
    <name evidence="2" type="ORF">ADEAN_000534400</name>
</gene>
<dbReference type="Pfam" id="PF01798">
    <property type="entry name" value="Nop"/>
    <property type="match status" value="1"/>
</dbReference>
<dbReference type="Gene3D" id="1.10.246.90">
    <property type="entry name" value="Nop domain"/>
    <property type="match status" value="1"/>
</dbReference>
<dbReference type="PANTHER" id="PTHR13904:SF1">
    <property type="entry name" value="FACTOR, PUTATIVE-RELATED"/>
    <property type="match status" value="1"/>
</dbReference>
<dbReference type="GO" id="GO:0071011">
    <property type="term" value="C:precatalytic spliceosome"/>
    <property type="evidence" value="ECO:0007669"/>
    <property type="project" value="TreeGrafter"/>
</dbReference>
<dbReference type="VEuPathDB" id="TriTrypDB:ADEAN_000534400"/>
<dbReference type="Gene3D" id="1.10.287.4070">
    <property type="match status" value="1"/>
</dbReference>
<dbReference type="InterPro" id="IPR002687">
    <property type="entry name" value="Nop_dom"/>
</dbReference>
<name>A0A7G2CDE0_9TRYP</name>
<dbReference type="EMBL" id="LR877153">
    <property type="protein sequence ID" value="CAD2217858.1"/>
    <property type="molecule type" value="Genomic_DNA"/>
</dbReference>
<accession>A0A7G2CDE0</accession>
<sequence length="339" mass="38281">MEEGWNEPSEKSKDALNINDIEQINLTDEDALLYDSVTQVTKLLRSSYLSDMFRKLSDFHQVSSNKNAITPDDPEYSYVSECSALVLRIEAEKSRAAVFLRSHYAQRFPELIMFFSNTVAYAKVVSIIMNNMDFSNVIEELEPLIPSQMLVVIIACASTTLGRELEVVECERIQEACREIENLETAKQTFLEYIQCSMPLVCPNVCAFLGTAITSQIFALVGSVNRIALLDPSDLVKLGSTRGVQSGIDVKTTGFLSNVDLVENLKPELRPKALRSISSSVVKLARIDTNKRAPTNEEGVKERQFIMKRIRRWLDPVVVTGAGNNMYTRVNRRRKRRRG</sequence>
<dbReference type="GO" id="GO:0005687">
    <property type="term" value="C:U4 snRNP"/>
    <property type="evidence" value="ECO:0007669"/>
    <property type="project" value="TreeGrafter"/>
</dbReference>
<dbReference type="InterPro" id="IPR012976">
    <property type="entry name" value="NOSIC"/>
</dbReference>
<dbReference type="GO" id="GO:0046540">
    <property type="term" value="C:U4/U6 x U5 tri-snRNP complex"/>
    <property type="evidence" value="ECO:0007669"/>
    <property type="project" value="InterPro"/>
</dbReference>
<dbReference type="SMART" id="SM00931">
    <property type="entry name" value="NOSIC"/>
    <property type="match status" value="1"/>
</dbReference>